<feature type="compositionally biased region" description="Polar residues" evidence="2">
    <location>
        <begin position="231"/>
        <end position="240"/>
    </location>
</feature>
<gene>
    <name evidence="3" type="ORF">D915_010128</name>
</gene>
<dbReference type="EMBL" id="JXXN02007385">
    <property type="protein sequence ID" value="THD19097.1"/>
    <property type="molecule type" value="Genomic_DNA"/>
</dbReference>
<dbReference type="InterPro" id="IPR000198">
    <property type="entry name" value="RhoGAP_dom"/>
</dbReference>
<dbReference type="GO" id="GO:0007165">
    <property type="term" value="P:signal transduction"/>
    <property type="evidence" value="ECO:0007669"/>
    <property type="project" value="InterPro"/>
</dbReference>
<evidence type="ECO:0000256" key="2">
    <source>
        <dbReference type="SAM" id="MobiDB-lite"/>
    </source>
</evidence>
<protein>
    <submittedName>
        <fullName evidence="3">Rho GTPase-activating protein 19</fullName>
    </submittedName>
</protein>
<dbReference type="SMART" id="SM00324">
    <property type="entry name" value="RhoGAP"/>
    <property type="match status" value="1"/>
</dbReference>
<dbReference type="GO" id="GO:0005096">
    <property type="term" value="F:GTPase activator activity"/>
    <property type="evidence" value="ECO:0007669"/>
    <property type="project" value="UniProtKB-KW"/>
</dbReference>
<evidence type="ECO:0000256" key="1">
    <source>
        <dbReference type="ARBA" id="ARBA00022468"/>
    </source>
</evidence>
<dbReference type="GO" id="GO:0005737">
    <property type="term" value="C:cytoplasm"/>
    <property type="evidence" value="ECO:0007669"/>
    <property type="project" value="TreeGrafter"/>
</dbReference>
<dbReference type="Gene3D" id="1.10.555.10">
    <property type="entry name" value="Rho GTPase activation protein"/>
    <property type="match status" value="1"/>
</dbReference>
<dbReference type="PANTHER" id="PTHR14963:SF7">
    <property type="entry name" value="RHO GTPASE-ACTIVATING PROTEIN 19"/>
    <property type="match status" value="1"/>
</dbReference>
<feature type="compositionally biased region" description="Polar residues" evidence="2">
    <location>
        <begin position="566"/>
        <end position="575"/>
    </location>
</feature>
<dbReference type="GO" id="GO:0051056">
    <property type="term" value="P:regulation of small GTPase mediated signal transduction"/>
    <property type="evidence" value="ECO:0007669"/>
    <property type="project" value="TreeGrafter"/>
</dbReference>
<keyword evidence="4" id="KW-1185">Reference proteome</keyword>
<accession>A0A2H1BTV4</accession>
<reference evidence="3" key="1">
    <citation type="submission" date="2019-03" db="EMBL/GenBank/DDBJ databases">
        <title>Improved annotation for the trematode Fasciola hepatica.</title>
        <authorList>
            <person name="Choi Y.-J."/>
            <person name="Martin J."/>
            <person name="Mitreva M."/>
        </authorList>
    </citation>
    <scope>NUCLEOTIDE SEQUENCE [LARGE SCALE GENOMIC DNA]</scope>
</reference>
<dbReference type="AlphaFoldDB" id="A0A2H1BTV4"/>
<feature type="region of interest" description="Disordered" evidence="2">
    <location>
        <begin position="733"/>
        <end position="752"/>
    </location>
</feature>
<dbReference type="PROSITE" id="PS50238">
    <property type="entry name" value="RHOGAP"/>
    <property type="match status" value="1"/>
</dbReference>
<evidence type="ECO:0000313" key="4">
    <source>
        <dbReference type="Proteomes" id="UP000230066"/>
    </source>
</evidence>
<keyword evidence="1" id="KW-0343">GTPase activation</keyword>
<dbReference type="PANTHER" id="PTHR14963">
    <property type="entry name" value="RHO GTPASE ACTIVATING PROTEIN 18,19-RELATED"/>
    <property type="match status" value="1"/>
</dbReference>
<evidence type="ECO:0000313" key="3">
    <source>
        <dbReference type="EMBL" id="THD19097.1"/>
    </source>
</evidence>
<sequence>MLTPFTCALGSLHEGDHALEAHLNKYADWLAQSEQESSLVKEFRETWPQRFVELCKFHLSVLIDIPSDFFEETSDPERLSRTPPRPVEVFGDTFVATAPANHRATVKRPTKPWQLFRHVPLNDPDSGRSVNGHRQTRQQHSATGTNLMVGDQILRNIMLVMDALDTPEHLSIEGIFRKTGNIVRQRLLRQRIASDKFSNVDSLLNYTEPKPWRPAGRNTISKNFGTRRSRNITGNDPNTSASQVNVHDLASGLKGVLYELPEPILSSRLLPLFAQVAALTAGRIDDRGNRVQLRPVEERIAEAKQLKALRLLCLLLPDTHCRLFQRLLRLLERTLDYSESNRMTAESLGTLFGPLLLSPGKVHTRDLHNQYNNLARLATIMIEQGVTGLWMVPRSFSQDIERNYRHLQTALQCRDDPTTNHGQACSQLADNLMRTASDDSGLGWNEVSQPSSDTESCVVPYKQESHASTELPALVTCIHFAVRPKQDKTSSAQSLHSSDCSPSLGETEYAVAELCAAVQAMPDTDPRKRRLIQRFNATNGGLTPGSSDHARRAFVVRPHWPKNKQNRTPSPSSVSAPFARANTGNSAFKAAKTIRSSLRRRLAMKSTVSIASCFEHHLFDKPIPERNEQTHLVESEKENRTPLPDLESIRTCGSPIFDCPTLPVHDLTSLTNLHLSPMIRDPGAYILQQTSSARFSLMSTASVASLSAGGSNDLFFCCPLVEALASPFRRRVGTGNQQTPDSVRSHITNSNSATPVGRILRTAGKKRLRCMSPPLSGCNSSVCRREDYSFSRNDRRGPQTYYPIAPPDTLSQTELLKRSKTLRVDSTSPIQTLRSSHRKPSRLCRMTTQTNLLAYGYRTVSHVPRPRSACTHATPVRRSETMPCVKSEHKSDEARSELRPCESLTVLQTQFDDA</sequence>
<dbReference type="SUPFAM" id="SSF48350">
    <property type="entry name" value="GTPase activation domain, GAP"/>
    <property type="match status" value="1"/>
</dbReference>
<feature type="region of interest" description="Disordered" evidence="2">
    <location>
        <begin position="559"/>
        <end position="578"/>
    </location>
</feature>
<name>A0A2H1BTV4_FASHE</name>
<feature type="compositionally biased region" description="Polar residues" evidence="2">
    <location>
        <begin position="734"/>
        <end position="752"/>
    </location>
</feature>
<proteinExistence type="predicted"/>
<organism evidence="3 4">
    <name type="scientific">Fasciola hepatica</name>
    <name type="common">Liver fluke</name>
    <dbReference type="NCBI Taxonomy" id="6192"/>
    <lineage>
        <taxon>Eukaryota</taxon>
        <taxon>Metazoa</taxon>
        <taxon>Spiralia</taxon>
        <taxon>Lophotrochozoa</taxon>
        <taxon>Platyhelminthes</taxon>
        <taxon>Trematoda</taxon>
        <taxon>Digenea</taxon>
        <taxon>Plagiorchiida</taxon>
        <taxon>Echinostomata</taxon>
        <taxon>Echinostomatoidea</taxon>
        <taxon>Fasciolidae</taxon>
        <taxon>Fasciola</taxon>
    </lineage>
</organism>
<dbReference type="InterPro" id="IPR008936">
    <property type="entry name" value="Rho_GTPase_activation_prot"/>
</dbReference>
<comment type="caution">
    <text evidence="3">The sequence shown here is derived from an EMBL/GenBank/DDBJ whole genome shotgun (WGS) entry which is preliminary data.</text>
</comment>
<dbReference type="Pfam" id="PF00620">
    <property type="entry name" value="RhoGAP"/>
    <property type="match status" value="1"/>
</dbReference>
<dbReference type="Proteomes" id="UP000230066">
    <property type="component" value="Unassembled WGS sequence"/>
</dbReference>
<feature type="region of interest" description="Disordered" evidence="2">
    <location>
        <begin position="214"/>
        <end position="240"/>
    </location>
</feature>